<comment type="caution">
    <text evidence="2">The sequence shown here is derived from an EMBL/GenBank/DDBJ whole genome shotgun (WGS) entry which is preliminary data.</text>
</comment>
<dbReference type="Gene3D" id="3.30.70.100">
    <property type="match status" value="1"/>
</dbReference>
<sequence length="99" mass="11539">MLVRIVRMAFQEGKTDDFRAIFDASKQRIRAFPGCLHLELLRDLDQPTVYVTYSHWESPEALEQYRRSDLFRATWAATKVLFADRPTAFSMETIETAGH</sequence>
<proteinExistence type="predicted"/>
<gene>
    <name evidence="2" type="ORF">LX87_00659</name>
</gene>
<protein>
    <submittedName>
        <fullName evidence="2">Quinol monooxygenase YgiN</fullName>
    </submittedName>
</protein>
<dbReference type="InterPro" id="IPR011008">
    <property type="entry name" value="Dimeric_a/b-barrel"/>
</dbReference>
<keyword evidence="2" id="KW-0503">Monooxygenase</keyword>
<dbReference type="Proteomes" id="UP000248790">
    <property type="component" value="Unassembled WGS sequence"/>
</dbReference>
<keyword evidence="3" id="KW-1185">Reference proteome</keyword>
<dbReference type="OrthoDB" id="1120859at2"/>
<organism evidence="2 3">
    <name type="scientific">Larkinella arboricola</name>
    <dbReference type="NCBI Taxonomy" id="643671"/>
    <lineage>
        <taxon>Bacteria</taxon>
        <taxon>Pseudomonadati</taxon>
        <taxon>Bacteroidota</taxon>
        <taxon>Cytophagia</taxon>
        <taxon>Cytophagales</taxon>
        <taxon>Spirosomataceae</taxon>
        <taxon>Larkinella</taxon>
    </lineage>
</organism>
<dbReference type="RefSeq" id="WP_111626730.1">
    <property type="nucleotide sequence ID" value="NZ_QLMC01000001.1"/>
</dbReference>
<evidence type="ECO:0000259" key="1">
    <source>
        <dbReference type="PROSITE" id="PS51725"/>
    </source>
</evidence>
<keyword evidence="2" id="KW-0560">Oxidoreductase</keyword>
<dbReference type="AlphaFoldDB" id="A0A327X7A9"/>
<dbReference type="InterPro" id="IPR007138">
    <property type="entry name" value="ABM_dom"/>
</dbReference>
<evidence type="ECO:0000313" key="3">
    <source>
        <dbReference type="Proteomes" id="UP000248790"/>
    </source>
</evidence>
<evidence type="ECO:0000313" key="2">
    <source>
        <dbReference type="EMBL" id="RAK02539.1"/>
    </source>
</evidence>
<dbReference type="PROSITE" id="PS51725">
    <property type="entry name" value="ABM"/>
    <property type="match status" value="1"/>
</dbReference>
<accession>A0A327X7A9</accession>
<dbReference type="EMBL" id="QLMC01000001">
    <property type="protein sequence ID" value="RAK02539.1"/>
    <property type="molecule type" value="Genomic_DNA"/>
</dbReference>
<reference evidence="2 3" key="1">
    <citation type="submission" date="2018-06" db="EMBL/GenBank/DDBJ databases">
        <title>Genomic Encyclopedia of Archaeal and Bacterial Type Strains, Phase II (KMG-II): from individual species to whole genera.</title>
        <authorList>
            <person name="Goeker M."/>
        </authorList>
    </citation>
    <scope>NUCLEOTIDE SEQUENCE [LARGE SCALE GENOMIC DNA]</scope>
    <source>
        <strain evidence="2 3">DSM 21851</strain>
    </source>
</reference>
<name>A0A327X7A9_LARAB</name>
<dbReference type="Pfam" id="PF03992">
    <property type="entry name" value="ABM"/>
    <property type="match status" value="1"/>
</dbReference>
<dbReference type="SUPFAM" id="SSF54909">
    <property type="entry name" value="Dimeric alpha+beta barrel"/>
    <property type="match status" value="1"/>
</dbReference>
<dbReference type="GO" id="GO:0004497">
    <property type="term" value="F:monooxygenase activity"/>
    <property type="evidence" value="ECO:0007669"/>
    <property type="project" value="UniProtKB-KW"/>
</dbReference>
<feature type="domain" description="ABM" evidence="1">
    <location>
        <begin position="2"/>
        <end position="91"/>
    </location>
</feature>